<dbReference type="PANTHER" id="PTHR33308:SF10">
    <property type="entry name" value="EXO-GLUCOSAMINIDASE LYTG"/>
    <property type="match status" value="1"/>
</dbReference>
<gene>
    <name evidence="3" type="ordered locus">BBR47_29400</name>
    <name evidence="4" type="ordered locus">BBR47_53540</name>
</gene>
<organism evidence="4 5">
    <name type="scientific">Brevibacillus brevis (strain 47 / JCM 6285 / NBRC 100599)</name>
    <dbReference type="NCBI Taxonomy" id="358681"/>
    <lineage>
        <taxon>Bacteria</taxon>
        <taxon>Bacillati</taxon>
        <taxon>Bacillota</taxon>
        <taxon>Bacilli</taxon>
        <taxon>Bacillales</taxon>
        <taxon>Paenibacillaceae</taxon>
        <taxon>Brevibacillus</taxon>
    </lineage>
</organism>
<evidence type="ECO:0000313" key="3">
    <source>
        <dbReference type="EMBL" id="BAH43917.1"/>
    </source>
</evidence>
<reference evidence="4 5" key="1">
    <citation type="submission" date="2005-03" db="EMBL/GenBank/DDBJ databases">
        <title>Brevibacillus brevis strain 47, complete genome.</title>
        <authorList>
            <person name="Hosoyama A."/>
            <person name="Yamada R."/>
            <person name="Hongo Y."/>
            <person name="Terui Y."/>
            <person name="Ankai A."/>
            <person name="Masuyama W."/>
            <person name="Sekiguchi M."/>
            <person name="Takeda T."/>
            <person name="Asano K."/>
            <person name="Ohji S."/>
            <person name="Ichikawa N."/>
            <person name="Narita S."/>
            <person name="Aoki N."/>
            <person name="Miura H."/>
            <person name="Matsushita S."/>
            <person name="Sekigawa T."/>
            <person name="Yamagata H."/>
            <person name="Yoshikawa H."/>
            <person name="Udaka S."/>
            <person name="Tanikawa S."/>
            <person name="Fujita N."/>
        </authorList>
    </citation>
    <scope>NUCLEOTIDE SEQUENCE [LARGE SCALE GENOMIC DNA]</scope>
    <source>
        <strain evidence="5">47 / JCM 6285 / NBRC 100599</strain>
        <strain evidence="4">NBRC 100599</strain>
    </source>
</reference>
<evidence type="ECO:0000313" key="4">
    <source>
        <dbReference type="EMBL" id="BAH46331.1"/>
    </source>
</evidence>
<sequence length="227" mass="25043">MTQQEFIAKIAPAAVADMKKTRVPASLTIAQAILESNWGKSGLTINANNLFGIKGTGTAGSVNMPTTEYVGSTPIKTSAEFRKYNNLAESIADHSALILNGTRDKPTRYHGVLGADYKIACQKIKEGGYATDPTYPQKLINLIETYNLHQYDVDKSGNSVDKKQPELKLELEQWEREAGLKAIDSLAAKGLLNDPAVWKQRLADDPAGMLTELPWLMFTLLDRMMNR</sequence>
<dbReference type="HOGENOM" id="CLU_013771_5_2_9"/>
<dbReference type="Pfam" id="PF01832">
    <property type="entry name" value="Glucosaminidase"/>
    <property type="match status" value="1"/>
</dbReference>
<evidence type="ECO:0000256" key="1">
    <source>
        <dbReference type="ARBA" id="ARBA00022801"/>
    </source>
</evidence>
<dbReference type="SMART" id="SM00047">
    <property type="entry name" value="LYZ2"/>
    <property type="match status" value="1"/>
</dbReference>
<dbReference type="KEGG" id="bbe:BBR47_53540"/>
<protein>
    <submittedName>
        <fullName evidence="4">Putative peptidoglycan hydrolase</fullName>
    </submittedName>
</protein>
<accession>C0Z6Y2</accession>
<dbReference type="RefSeq" id="WP_015891236.1">
    <property type="nucleotide sequence ID" value="NC_012491.1"/>
</dbReference>
<name>C0Z6Y2_BREBN</name>
<dbReference type="STRING" id="358681.BBR47_29400"/>
<dbReference type="Proteomes" id="UP000001877">
    <property type="component" value="Chromosome"/>
</dbReference>
<dbReference type="AlphaFoldDB" id="C0Z6Y2"/>
<keyword evidence="1 4" id="KW-0378">Hydrolase</keyword>
<proteinExistence type="predicted"/>
<evidence type="ECO:0000313" key="5">
    <source>
        <dbReference type="Proteomes" id="UP000001877"/>
    </source>
</evidence>
<dbReference type="InterPro" id="IPR002901">
    <property type="entry name" value="MGlyc_endo_b_GlcNAc-like_dom"/>
</dbReference>
<dbReference type="PRINTS" id="PR01002">
    <property type="entry name" value="FLGFLGJ"/>
</dbReference>
<dbReference type="EMBL" id="AP008955">
    <property type="protein sequence ID" value="BAH46331.1"/>
    <property type="molecule type" value="Genomic_DNA"/>
</dbReference>
<keyword evidence="5" id="KW-1185">Reference proteome</keyword>
<dbReference type="Gene3D" id="1.10.530.10">
    <property type="match status" value="1"/>
</dbReference>
<dbReference type="PANTHER" id="PTHR33308">
    <property type="entry name" value="PEPTIDOGLYCAN HYDROLASE FLGJ"/>
    <property type="match status" value="1"/>
</dbReference>
<feature type="domain" description="Mannosyl-glycoprotein endo-beta-N-acetylglucosamidase-like" evidence="2">
    <location>
        <begin position="2"/>
        <end position="152"/>
    </location>
</feature>
<dbReference type="GO" id="GO:0004040">
    <property type="term" value="F:amidase activity"/>
    <property type="evidence" value="ECO:0007669"/>
    <property type="project" value="InterPro"/>
</dbReference>
<dbReference type="Gene3D" id="4.10.80.30">
    <property type="entry name" value="DNA polymerase, domain 6"/>
    <property type="match status" value="1"/>
</dbReference>
<dbReference type="EMBL" id="AP008955">
    <property type="protein sequence ID" value="BAH43917.1"/>
    <property type="molecule type" value="Genomic_DNA"/>
</dbReference>
<dbReference type="CAZy" id="GH73">
    <property type="family name" value="Glycoside Hydrolase Family 73"/>
</dbReference>
<evidence type="ECO:0000259" key="2">
    <source>
        <dbReference type="SMART" id="SM00047"/>
    </source>
</evidence>
<dbReference type="InterPro" id="IPR051056">
    <property type="entry name" value="Glycosyl_Hydrolase_73"/>
</dbReference>
<dbReference type="KEGG" id="bbe:BBR47_29400"/>
<dbReference type="eggNOG" id="COG1705">
    <property type="taxonomic scope" value="Bacteria"/>
</dbReference>